<comment type="caution">
    <text evidence="2">The sequence shown here is derived from an EMBL/GenBank/DDBJ whole genome shotgun (WGS) entry which is preliminary data.</text>
</comment>
<dbReference type="InterPro" id="IPR052356">
    <property type="entry name" value="Thiol_S-MT"/>
</dbReference>
<gene>
    <name evidence="2" type="ORF">L1785_09880</name>
</gene>
<sequence>MDRTRLTIDEQHVGAATPDRLGSRFGALLYDPFLVRGERLGMRARRADLLGAATGRVLEIGAGTGLNLQHYPLGAEELLLTDPEPAMLRRLRARAAGSHRPTPTEVALAAADALPADDASVDTVVSTLVLCTIPDVDAALAEIVRVLRPGGRLLFVEHVRADDAGLARSQDRWAGPWAAFAMGCRCNRDTLAALGRRFDIERVTHGRWRGMPWLVRPLIMGAAVPIPGERFARTKP</sequence>
<dbReference type="Proteomes" id="UP001165405">
    <property type="component" value="Unassembled WGS sequence"/>
</dbReference>
<dbReference type="GO" id="GO:0008757">
    <property type="term" value="F:S-adenosylmethionine-dependent methyltransferase activity"/>
    <property type="evidence" value="ECO:0007669"/>
    <property type="project" value="InterPro"/>
</dbReference>
<keyword evidence="3" id="KW-1185">Reference proteome</keyword>
<accession>A0AA41U786</accession>
<dbReference type="Pfam" id="PF08241">
    <property type="entry name" value="Methyltransf_11"/>
    <property type="match status" value="1"/>
</dbReference>
<reference evidence="2" key="1">
    <citation type="submission" date="2022-01" db="EMBL/GenBank/DDBJ databases">
        <title>Antribacter sp. nov., isolated from Guizhou of China.</title>
        <authorList>
            <person name="Chengliang C."/>
            <person name="Ya Z."/>
        </authorList>
    </citation>
    <scope>NUCLEOTIDE SEQUENCE</scope>
    <source>
        <strain evidence="2">KLBMP 9083</strain>
    </source>
</reference>
<dbReference type="PANTHER" id="PTHR45036:SF1">
    <property type="entry name" value="METHYLTRANSFERASE LIKE 7A"/>
    <property type="match status" value="1"/>
</dbReference>
<name>A0AA41U786_9MICO</name>
<evidence type="ECO:0000313" key="2">
    <source>
        <dbReference type="EMBL" id="MCF4121291.1"/>
    </source>
</evidence>
<dbReference type="GO" id="GO:0032259">
    <property type="term" value="P:methylation"/>
    <property type="evidence" value="ECO:0007669"/>
    <property type="project" value="UniProtKB-KW"/>
</dbReference>
<organism evidence="2 3">
    <name type="scientific">Antribacter soli</name>
    <dbReference type="NCBI Taxonomy" id="2910976"/>
    <lineage>
        <taxon>Bacteria</taxon>
        <taxon>Bacillati</taxon>
        <taxon>Actinomycetota</taxon>
        <taxon>Actinomycetes</taxon>
        <taxon>Micrococcales</taxon>
        <taxon>Promicromonosporaceae</taxon>
        <taxon>Antribacter</taxon>
    </lineage>
</organism>
<dbReference type="InterPro" id="IPR029063">
    <property type="entry name" value="SAM-dependent_MTases_sf"/>
</dbReference>
<dbReference type="AlphaFoldDB" id="A0AA41U786"/>
<dbReference type="EMBL" id="JAKGSG010000029">
    <property type="protein sequence ID" value="MCF4121291.1"/>
    <property type="molecule type" value="Genomic_DNA"/>
</dbReference>
<dbReference type="PANTHER" id="PTHR45036">
    <property type="entry name" value="METHYLTRANSFERASE LIKE 7B"/>
    <property type="match status" value="1"/>
</dbReference>
<dbReference type="Gene3D" id="3.40.50.150">
    <property type="entry name" value="Vaccinia Virus protein VP39"/>
    <property type="match status" value="1"/>
</dbReference>
<evidence type="ECO:0000259" key="1">
    <source>
        <dbReference type="Pfam" id="PF08241"/>
    </source>
</evidence>
<proteinExistence type="predicted"/>
<dbReference type="RefSeq" id="WP_236089091.1">
    <property type="nucleotide sequence ID" value="NZ_JAKGSG010000029.1"/>
</dbReference>
<evidence type="ECO:0000313" key="3">
    <source>
        <dbReference type="Proteomes" id="UP001165405"/>
    </source>
</evidence>
<protein>
    <submittedName>
        <fullName evidence="2">Class I SAM-dependent methyltransferase</fullName>
    </submittedName>
</protein>
<dbReference type="SUPFAM" id="SSF53335">
    <property type="entry name" value="S-adenosyl-L-methionine-dependent methyltransferases"/>
    <property type="match status" value="1"/>
</dbReference>
<keyword evidence="2" id="KW-0489">Methyltransferase</keyword>
<feature type="domain" description="Methyltransferase type 11" evidence="1">
    <location>
        <begin position="58"/>
        <end position="155"/>
    </location>
</feature>
<keyword evidence="2" id="KW-0808">Transferase</keyword>
<dbReference type="InterPro" id="IPR013216">
    <property type="entry name" value="Methyltransf_11"/>
</dbReference>
<dbReference type="CDD" id="cd02440">
    <property type="entry name" value="AdoMet_MTases"/>
    <property type="match status" value="1"/>
</dbReference>